<dbReference type="AlphaFoldDB" id="A0A3R7FX83"/>
<gene>
    <name evidence="2" type="ORF">CSKR_110452</name>
</gene>
<feature type="region of interest" description="Disordered" evidence="1">
    <location>
        <begin position="171"/>
        <end position="190"/>
    </location>
</feature>
<evidence type="ECO:0000313" key="2">
    <source>
        <dbReference type="EMBL" id="KAG5445248.1"/>
    </source>
</evidence>
<dbReference type="InParanoid" id="A0A3R7FX83"/>
<comment type="caution">
    <text evidence="2">The sequence shown here is derived from an EMBL/GenBank/DDBJ whole genome shotgun (WGS) entry which is preliminary data.</text>
</comment>
<protein>
    <submittedName>
        <fullName evidence="2">Uncharacterized protein</fullName>
    </submittedName>
</protein>
<reference evidence="2 3" key="1">
    <citation type="journal article" date="2018" name="Biotechnol. Adv.">
        <title>Improved genomic resources and new bioinformatic workflow for the carcinogenic parasite Clonorchis sinensis: Biotechnological implications.</title>
        <authorList>
            <person name="Wang D."/>
            <person name="Korhonen P.K."/>
            <person name="Gasser R.B."/>
            <person name="Young N.D."/>
        </authorList>
    </citation>
    <scope>NUCLEOTIDE SEQUENCE [LARGE SCALE GENOMIC DNA]</scope>
    <source>
        <strain evidence="2">Cs-k2</strain>
    </source>
</reference>
<keyword evidence="3" id="KW-1185">Reference proteome</keyword>
<dbReference type="Proteomes" id="UP000286415">
    <property type="component" value="Unassembled WGS sequence"/>
</dbReference>
<organism evidence="2 3">
    <name type="scientific">Clonorchis sinensis</name>
    <name type="common">Chinese liver fluke</name>
    <dbReference type="NCBI Taxonomy" id="79923"/>
    <lineage>
        <taxon>Eukaryota</taxon>
        <taxon>Metazoa</taxon>
        <taxon>Spiralia</taxon>
        <taxon>Lophotrochozoa</taxon>
        <taxon>Platyhelminthes</taxon>
        <taxon>Trematoda</taxon>
        <taxon>Digenea</taxon>
        <taxon>Opisthorchiida</taxon>
        <taxon>Opisthorchiata</taxon>
        <taxon>Opisthorchiidae</taxon>
        <taxon>Clonorchis</taxon>
    </lineage>
</organism>
<evidence type="ECO:0000256" key="1">
    <source>
        <dbReference type="SAM" id="MobiDB-lite"/>
    </source>
</evidence>
<evidence type="ECO:0000313" key="3">
    <source>
        <dbReference type="Proteomes" id="UP000286415"/>
    </source>
</evidence>
<accession>A0A3R7FX83</accession>
<dbReference type="OrthoDB" id="10660860at2759"/>
<feature type="compositionally biased region" description="Polar residues" evidence="1">
    <location>
        <begin position="171"/>
        <end position="187"/>
    </location>
</feature>
<proteinExistence type="predicted"/>
<reference evidence="2 3" key="2">
    <citation type="journal article" date="2021" name="Genomics">
        <title>High-quality reference genome for Clonorchis sinensis.</title>
        <authorList>
            <person name="Young N.D."/>
            <person name="Stroehlein A.J."/>
            <person name="Kinkar L."/>
            <person name="Wang T."/>
            <person name="Sohn W.M."/>
            <person name="Chang B.C.H."/>
            <person name="Kaur P."/>
            <person name="Weisz D."/>
            <person name="Dudchenko O."/>
            <person name="Aiden E.L."/>
            <person name="Korhonen P.K."/>
            <person name="Gasser R.B."/>
        </authorList>
    </citation>
    <scope>NUCLEOTIDE SEQUENCE [LARGE SCALE GENOMIC DNA]</scope>
    <source>
        <strain evidence="2">Cs-k2</strain>
    </source>
</reference>
<sequence>MSFQQGSVKVLRPHCSRSALCALTVKTRNNGSQDVREVVLSYIPTERKELLQTDKRIIRLLRTRGWSMGRGLANTVSWPSSLGVGICVATCSAKMVWAPWQYPSPRATMTFTNDSTFMPHRPSRDAISRVALLAAYSRAGKRKHATADASLLTLSRFQNFEKHYDQASNRLKATSGPTSDQMSTAKQFGSEPISRELPKNIILSLKSFFLEQHAHRVPEEGSGISLIDSMTSVSNTDASLPYNHDLSESRILKRIKVDGKWTHSGVRTPPDTYSGNLHRNVSNQAQLGLRGPHARRRDAPTEPRLLLISFIPPAEASHSELNTENSSLRQMMVRYVKYMA</sequence>
<dbReference type="EMBL" id="NIRI02000056">
    <property type="protein sequence ID" value="KAG5445248.1"/>
    <property type="molecule type" value="Genomic_DNA"/>
</dbReference>
<name>A0A3R7FX83_CLOSI</name>